<keyword evidence="4" id="KW-1185">Reference proteome</keyword>
<accession>A0A2T0BKV3</accession>
<feature type="transmembrane region" description="Helical" evidence="2">
    <location>
        <begin position="76"/>
        <end position="94"/>
    </location>
</feature>
<dbReference type="EMBL" id="PVXQ01000001">
    <property type="protein sequence ID" value="PRR84524.1"/>
    <property type="molecule type" value="Genomic_DNA"/>
</dbReference>
<keyword evidence="2" id="KW-1133">Transmembrane helix</keyword>
<name>A0A2T0BKV3_9CLOT</name>
<evidence type="ECO:0000256" key="1">
    <source>
        <dbReference type="SAM" id="Coils"/>
    </source>
</evidence>
<comment type="caution">
    <text evidence="3">The sequence shown here is derived from an EMBL/GenBank/DDBJ whole genome shotgun (WGS) entry which is preliminary data.</text>
</comment>
<keyword evidence="2" id="KW-0812">Transmembrane</keyword>
<protein>
    <submittedName>
        <fullName evidence="3">Uncharacterized protein</fullName>
    </submittedName>
</protein>
<feature type="transmembrane region" description="Helical" evidence="2">
    <location>
        <begin position="15"/>
        <end position="34"/>
    </location>
</feature>
<feature type="coiled-coil region" evidence="1">
    <location>
        <begin position="202"/>
        <end position="244"/>
    </location>
</feature>
<evidence type="ECO:0000256" key="2">
    <source>
        <dbReference type="SAM" id="Phobius"/>
    </source>
</evidence>
<sequence length="342" mass="39282">MNNLIIFWGITMKKVILNILELLSWIWTVIWLFLSEKGKIQMKKIKNIIIVNKNKLKISMRLNFNEAKNKLIHNKIVVSMVIAIVFIVIASVNASNKHEKSKLNTYNNIIITSNIEGLEITKEPFDPDRLSVIVKLKEGYVQSNNSVAIKDLILEASIKYPNKTREVYWNEALLRSDGIGVAFDKYSGAESIVLTKYTGIITTEAQKEAQKEKDKKQKLEDDAIARAKQQSDAIARTKQEADDKVMAEQIEKNRYEKISDIDNTQTWRVYVEAGRDLGIYGNAGNQLVIIIRDESGNPLVSDMLWNGAYDKSYTLSNIYNGYYTVELSYISQYVYNWKFQVE</sequence>
<gene>
    <name evidence="3" type="ORF">CLVI_00470</name>
</gene>
<dbReference type="AlphaFoldDB" id="A0A2T0BKV3"/>
<keyword evidence="1" id="KW-0175">Coiled coil</keyword>
<keyword evidence="2" id="KW-0472">Membrane</keyword>
<proteinExistence type="predicted"/>
<organism evidence="3 4">
    <name type="scientific">Clostridium vincentii</name>
    <dbReference type="NCBI Taxonomy" id="52704"/>
    <lineage>
        <taxon>Bacteria</taxon>
        <taxon>Bacillati</taxon>
        <taxon>Bacillota</taxon>
        <taxon>Clostridia</taxon>
        <taxon>Eubacteriales</taxon>
        <taxon>Clostridiaceae</taxon>
        <taxon>Clostridium</taxon>
    </lineage>
</organism>
<evidence type="ECO:0000313" key="3">
    <source>
        <dbReference type="EMBL" id="PRR84524.1"/>
    </source>
</evidence>
<evidence type="ECO:0000313" key="4">
    <source>
        <dbReference type="Proteomes" id="UP000239471"/>
    </source>
</evidence>
<reference evidence="3 4" key="1">
    <citation type="submission" date="2018-03" db="EMBL/GenBank/DDBJ databases">
        <title>Genome sequence of Clostridium vincentii DSM 10228.</title>
        <authorList>
            <person name="Poehlein A."/>
            <person name="Daniel R."/>
        </authorList>
    </citation>
    <scope>NUCLEOTIDE SEQUENCE [LARGE SCALE GENOMIC DNA]</scope>
    <source>
        <strain evidence="3 4">DSM 10228</strain>
    </source>
</reference>
<dbReference type="Proteomes" id="UP000239471">
    <property type="component" value="Unassembled WGS sequence"/>
</dbReference>